<sequence>MDAFLQDGHPTLGSVPGPLVLASHDRTIWAAGGGRGGSSLLRFEDEGWRAWPIDAHGVRAVLPLDGQSAVVAGEYGFLAIVDLSVIDAAIDDEDDEGVDEIETKHSGCLFGLTRIGDLIWVTGDKGFVATLDPQTRELRAQPRFTRERVVRAVDAPGGEPVFVAGRQILRRLSDGTTEPIFSGRAPLTDIAYSSDGGFAVAGDAGQLFLAVPGQSPAPCSGVPALDLECLSYDPRRDGFLVAGEDGYVGVLGRDGALQPLPAAEPSYRLTSILPWGNGHLYAGWIEQGPPYRFRGALYFDGDGAPGAVYEAPRQDFGPPRARTVGRSGRPTLAVDACEVISLDDAQRRMPEVDWPDHTFSFDEVRFYDGDVHIADTGALFDDHKDDYGVAVRGDLIVDGTLDATAGGDAYGSLLAVQGDVWAHAAIFRYGINAVISGTLEVATVLMCDHGDDGGFLGADVIRAQVLHYSLYFAKPEAEIDAFCIGNVYGDVSFPPKRAKEIFVAGVLEDGFLEEDTAANWLREGRSILRDERR</sequence>
<name>A0ABX8R092_9ACTN</name>
<evidence type="ECO:0000313" key="1">
    <source>
        <dbReference type="EMBL" id="QXJ22448.1"/>
    </source>
</evidence>
<protein>
    <submittedName>
        <fullName evidence="1">Uncharacterized protein</fullName>
    </submittedName>
</protein>
<organism evidence="1 2">
    <name type="scientific">Actinomadura graeca</name>
    <dbReference type="NCBI Taxonomy" id="2750812"/>
    <lineage>
        <taxon>Bacteria</taxon>
        <taxon>Bacillati</taxon>
        <taxon>Actinomycetota</taxon>
        <taxon>Actinomycetes</taxon>
        <taxon>Streptosporangiales</taxon>
        <taxon>Thermomonosporaceae</taxon>
        <taxon>Actinomadura</taxon>
    </lineage>
</organism>
<dbReference type="Proteomes" id="UP001049518">
    <property type="component" value="Chromosome"/>
</dbReference>
<evidence type="ECO:0000313" key="2">
    <source>
        <dbReference type="Proteomes" id="UP001049518"/>
    </source>
</evidence>
<accession>A0ABX8R092</accession>
<dbReference type="InterPro" id="IPR011047">
    <property type="entry name" value="Quinoprotein_ADH-like_sf"/>
</dbReference>
<reference evidence="1" key="1">
    <citation type="submission" date="2020-07" db="EMBL/GenBank/DDBJ databases">
        <authorList>
            <person name="Tarantini F.S."/>
            <person name="Hong K.W."/>
            <person name="Chan K.G."/>
        </authorList>
    </citation>
    <scope>NUCLEOTIDE SEQUENCE</scope>
    <source>
        <strain evidence="1">32-07</strain>
    </source>
</reference>
<dbReference type="EMBL" id="CP059572">
    <property type="protein sequence ID" value="QXJ22448.1"/>
    <property type="molecule type" value="Genomic_DNA"/>
</dbReference>
<keyword evidence="2" id="KW-1185">Reference proteome</keyword>
<gene>
    <name evidence="1" type="ORF">AGRA3207_003447</name>
</gene>
<dbReference type="SUPFAM" id="SSF50998">
    <property type="entry name" value="Quinoprotein alcohol dehydrogenase-like"/>
    <property type="match status" value="1"/>
</dbReference>
<proteinExistence type="predicted"/>
<dbReference type="RefSeq" id="WP_231335693.1">
    <property type="nucleotide sequence ID" value="NZ_CP059572.1"/>
</dbReference>